<evidence type="ECO:0000256" key="3">
    <source>
        <dbReference type="ARBA" id="ARBA00022475"/>
    </source>
</evidence>
<dbReference type="SMART" id="SM00382">
    <property type="entry name" value="AAA"/>
    <property type="match status" value="1"/>
</dbReference>
<keyword evidence="2" id="KW-0813">Transport</keyword>
<dbReference type="GO" id="GO:0043190">
    <property type="term" value="C:ATP-binding cassette (ABC) transporter complex"/>
    <property type="evidence" value="ECO:0007669"/>
    <property type="project" value="TreeGrafter"/>
</dbReference>
<keyword evidence="3" id="KW-0472">Membrane</keyword>
<keyword evidence="3" id="KW-1003">Cell membrane</keyword>
<accession>A0A7G5EHH6</accession>
<protein>
    <submittedName>
        <fullName evidence="7">ATP-binding cassette domain-containing protein</fullName>
    </submittedName>
</protein>
<evidence type="ECO:0000259" key="6">
    <source>
        <dbReference type="PROSITE" id="PS50893"/>
    </source>
</evidence>
<organism evidence="7 8">
    <name type="scientific">Comamonas piscis</name>
    <dbReference type="NCBI Taxonomy" id="1562974"/>
    <lineage>
        <taxon>Bacteria</taxon>
        <taxon>Pseudomonadati</taxon>
        <taxon>Pseudomonadota</taxon>
        <taxon>Betaproteobacteria</taxon>
        <taxon>Burkholderiales</taxon>
        <taxon>Comamonadaceae</taxon>
        <taxon>Comamonas</taxon>
    </lineage>
</organism>
<dbReference type="GO" id="GO:0005524">
    <property type="term" value="F:ATP binding"/>
    <property type="evidence" value="ECO:0007669"/>
    <property type="project" value="UniProtKB-KW"/>
</dbReference>
<sequence>MNLPLAQTVTTADIRLSDVHLHRGAQTVFQGLSLHLTERRIGLIGDNGAGKTSLFRLLCGLEHAHQGSVQVAGCDVQRQREQLPGVVGLMFQNPDDQIIFPTVEEELGLSLQYRGVARKAAIVQAREFLAARGLPDWAPRAVSGLSQGQRQQVCFLAMLMAAPQVMLLDEPFASLDLPGQARLARELDAAPAQVIISTHVLDHVRHFERVLWLEHGQLRGDGPGTKVCAAYEADVQTRIAQQLDVTPAPQPTPGAP</sequence>
<dbReference type="GO" id="GO:0042626">
    <property type="term" value="F:ATPase-coupled transmembrane transporter activity"/>
    <property type="evidence" value="ECO:0007669"/>
    <property type="project" value="TreeGrafter"/>
</dbReference>
<proteinExistence type="inferred from homology"/>
<dbReference type="PANTHER" id="PTHR43553:SF24">
    <property type="entry name" value="ENERGY-COUPLING FACTOR TRANSPORTER ATP-BINDING PROTEIN ECFA1"/>
    <property type="match status" value="1"/>
</dbReference>
<evidence type="ECO:0000256" key="5">
    <source>
        <dbReference type="ARBA" id="ARBA00022840"/>
    </source>
</evidence>
<dbReference type="KEGG" id="cpis:HS961_11785"/>
<feature type="domain" description="ABC transporter" evidence="6">
    <location>
        <begin position="14"/>
        <end position="240"/>
    </location>
</feature>
<dbReference type="Pfam" id="PF00005">
    <property type="entry name" value="ABC_tran"/>
    <property type="match status" value="1"/>
</dbReference>
<dbReference type="EMBL" id="CP058554">
    <property type="protein sequence ID" value="QMV73451.1"/>
    <property type="molecule type" value="Genomic_DNA"/>
</dbReference>
<dbReference type="AlphaFoldDB" id="A0A7G5EHH6"/>
<keyword evidence="8" id="KW-1185">Reference proteome</keyword>
<evidence type="ECO:0000256" key="2">
    <source>
        <dbReference type="ARBA" id="ARBA00022448"/>
    </source>
</evidence>
<evidence type="ECO:0000313" key="8">
    <source>
        <dbReference type="Proteomes" id="UP000515240"/>
    </source>
</evidence>
<keyword evidence="5 7" id="KW-0067">ATP-binding</keyword>
<dbReference type="InterPro" id="IPR015856">
    <property type="entry name" value="ABC_transpr_CbiO/EcfA_su"/>
</dbReference>
<dbReference type="SUPFAM" id="SSF52540">
    <property type="entry name" value="P-loop containing nucleoside triphosphate hydrolases"/>
    <property type="match status" value="1"/>
</dbReference>
<dbReference type="InterPro" id="IPR003593">
    <property type="entry name" value="AAA+_ATPase"/>
</dbReference>
<keyword evidence="4" id="KW-0547">Nucleotide-binding</keyword>
<comment type="similarity">
    <text evidence="1">Belongs to the ABC transporter superfamily.</text>
</comment>
<dbReference type="CDD" id="cd03225">
    <property type="entry name" value="ABC_cobalt_CbiO_domain1"/>
    <property type="match status" value="1"/>
</dbReference>
<dbReference type="InterPro" id="IPR027417">
    <property type="entry name" value="P-loop_NTPase"/>
</dbReference>
<dbReference type="InterPro" id="IPR050095">
    <property type="entry name" value="ECF_ABC_transporter_ATP-bd"/>
</dbReference>
<dbReference type="InterPro" id="IPR003439">
    <property type="entry name" value="ABC_transporter-like_ATP-bd"/>
</dbReference>
<reference evidence="7 8" key="1">
    <citation type="journal article" date="2020" name="G3 (Bethesda)">
        <title>CeMbio - The Caenorhabditis elegans Microbiome Resource.</title>
        <authorList>
            <person name="Dirksen P."/>
            <person name="Assie A."/>
            <person name="Zimmermann J."/>
            <person name="Zhang F."/>
            <person name="Tietje A.M."/>
            <person name="Marsh S.A."/>
            <person name="Felix M.A."/>
            <person name="Shapira M."/>
            <person name="Kaleta C."/>
            <person name="Schulenburg H."/>
            <person name="Samuel B."/>
        </authorList>
    </citation>
    <scope>NUCLEOTIDE SEQUENCE [LARGE SCALE GENOMIC DNA]</scope>
    <source>
        <strain evidence="7 8">BIGb0172</strain>
    </source>
</reference>
<dbReference type="Proteomes" id="UP000515240">
    <property type="component" value="Chromosome"/>
</dbReference>
<evidence type="ECO:0000256" key="4">
    <source>
        <dbReference type="ARBA" id="ARBA00022741"/>
    </source>
</evidence>
<gene>
    <name evidence="7" type="ORF">HS961_11785</name>
</gene>
<name>A0A7G5EHH6_9BURK</name>
<dbReference type="PROSITE" id="PS50893">
    <property type="entry name" value="ABC_TRANSPORTER_2"/>
    <property type="match status" value="1"/>
</dbReference>
<evidence type="ECO:0000313" key="7">
    <source>
        <dbReference type="EMBL" id="QMV73451.1"/>
    </source>
</evidence>
<dbReference type="RefSeq" id="WP_182322168.1">
    <property type="nucleotide sequence ID" value="NZ_CP058554.1"/>
</dbReference>
<dbReference type="PANTHER" id="PTHR43553">
    <property type="entry name" value="HEAVY METAL TRANSPORTER"/>
    <property type="match status" value="1"/>
</dbReference>
<evidence type="ECO:0000256" key="1">
    <source>
        <dbReference type="ARBA" id="ARBA00005417"/>
    </source>
</evidence>
<dbReference type="Gene3D" id="3.40.50.300">
    <property type="entry name" value="P-loop containing nucleotide triphosphate hydrolases"/>
    <property type="match status" value="1"/>
</dbReference>
<dbReference type="GO" id="GO:0016887">
    <property type="term" value="F:ATP hydrolysis activity"/>
    <property type="evidence" value="ECO:0007669"/>
    <property type="project" value="InterPro"/>
</dbReference>